<gene>
    <name evidence="2" type="ORF">ACFFRI_06795</name>
</gene>
<dbReference type="PROSITE" id="PS50801">
    <property type="entry name" value="STAS"/>
    <property type="match status" value="1"/>
</dbReference>
<proteinExistence type="predicted"/>
<reference evidence="2 3" key="1">
    <citation type="submission" date="2024-09" db="EMBL/GenBank/DDBJ databases">
        <authorList>
            <person name="Sun Q."/>
            <person name="Mori K."/>
        </authorList>
    </citation>
    <scope>NUCLEOTIDE SEQUENCE [LARGE SCALE GENOMIC DNA]</scope>
    <source>
        <strain evidence="2 3">JCM 9626</strain>
    </source>
</reference>
<dbReference type="SUPFAM" id="SSF52091">
    <property type="entry name" value="SpoIIaa-like"/>
    <property type="match status" value="1"/>
</dbReference>
<dbReference type="InterPro" id="IPR036513">
    <property type="entry name" value="STAS_dom_sf"/>
</dbReference>
<sequence length="105" mass="10932">MSGRPFDASYDESTSTLTLSGIVDELSLDDMKSALATASAELTVPVRVDLSEVDFLPSIGLGILAAAMRRCRTRGGEVTLVTRSGTLAARVLEISGLPFDLSGAA</sequence>
<dbReference type="RefSeq" id="WP_140008085.1">
    <property type="nucleotide sequence ID" value="NZ_JBHMDG010000008.1"/>
</dbReference>
<protein>
    <submittedName>
        <fullName evidence="2">STAS domain-containing protein</fullName>
    </submittedName>
</protein>
<feature type="domain" description="STAS" evidence="1">
    <location>
        <begin position="4"/>
        <end position="105"/>
    </location>
</feature>
<evidence type="ECO:0000259" key="1">
    <source>
        <dbReference type="PROSITE" id="PS50801"/>
    </source>
</evidence>
<dbReference type="Pfam" id="PF13466">
    <property type="entry name" value="STAS_2"/>
    <property type="match status" value="1"/>
</dbReference>
<evidence type="ECO:0000313" key="2">
    <source>
        <dbReference type="EMBL" id="MFB9312748.1"/>
    </source>
</evidence>
<name>A0ABV5K9J0_9ACTN</name>
<comment type="caution">
    <text evidence="2">The sequence shown here is derived from an EMBL/GenBank/DDBJ whole genome shotgun (WGS) entry which is preliminary data.</text>
</comment>
<accession>A0ABV5K9J0</accession>
<dbReference type="Proteomes" id="UP001589750">
    <property type="component" value="Unassembled WGS sequence"/>
</dbReference>
<dbReference type="Gene3D" id="3.30.750.24">
    <property type="entry name" value="STAS domain"/>
    <property type="match status" value="1"/>
</dbReference>
<organism evidence="2 3">
    <name type="scientific">Nocardioides plantarum</name>
    <dbReference type="NCBI Taxonomy" id="29299"/>
    <lineage>
        <taxon>Bacteria</taxon>
        <taxon>Bacillati</taxon>
        <taxon>Actinomycetota</taxon>
        <taxon>Actinomycetes</taxon>
        <taxon>Propionibacteriales</taxon>
        <taxon>Nocardioidaceae</taxon>
        <taxon>Nocardioides</taxon>
    </lineage>
</organism>
<keyword evidence="3" id="KW-1185">Reference proteome</keyword>
<dbReference type="InterPro" id="IPR002645">
    <property type="entry name" value="STAS_dom"/>
</dbReference>
<dbReference type="CDD" id="cd07043">
    <property type="entry name" value="STAS_anti-anti-sigma_factors"/>
    <property type="match status" value="1"/>
</dbReference>
<dbReference type="InterPro" id="IPR058548">
    <property type="entry name" value="MlaB-like_STAS"/>
</dbReference>
<evidence type="ECO:0000313" key="3">
    <source>
        <dbReference type="Proteomes" id="UP001589750"/>
    </source>
</evidence>
<dbReference type="EMBL" id="JBHMDG010000008">
    <property type="protein sequence ID" value="MFB9312748.1"/>
    <property type="molecule type" value="Genomic_DNA"/>
</dbReference>